<dbReference type="RefSeq" id="WP_104956447.1">
    <property type="nucleotide sequence ID" value="NZ_CP026377.1"/>
</dbReference>
<reference evidence="3 4" key="1">
    <citation type="submission" date="2018-01" db="EMBL/GenBank/DDBJ databases">
        <title>Complete and assembled Genome of Pantoea gaviniae DSM22758T.</title>
        <authorList>
            <person name="Stevens M.J.A."/>
            <person name="Zurfluh K."/>
            <person name="Stephan R."/>
        </authorList>
    </citation>
    <scope>NUCLEOTIDE SEQUENCE [LARGE SCALE GENOMIC DNA]</scope>
    <source>
        <strain evidence="3 4">DSM 22758</strain>
    </source>
</reference>
<name>A0A1X1DJ92_9GAMM</name>
<dbReference type="KEGG" id="pgz:C2E15_05345"/>
<dbReference type="Gene3D" id="2.60.120.10">
    <property type="entry name" value="Jelly Rolls"/>
    <property type="match status" value="1"/>
</dbReference>
<dbReference type="GO" id="GO:0046872">
    <property type="term" value="F:metal ion binding"/>
    <property type="evidence" value="ECO:0007669"/>
    <property type="project" value="UniProtKB-KW"/>
</dbReference>
<keyword evidence="1" id="KW-0479">Metal-binding</keyword>
<protein>
    <submittedName>
        <fullName evidence="3">Cupin domain-containing protein</fullName>
    </submittedName>
</protein>
<dbReference type="Pfam" id="PF07883">
    <property type="entry name" value="Cupin_2"/>
    <property type="match status" value="1"/>
</dbReference>
<dbReference type="InterPro" id="IPR051610">
    <property type="entry name" value="GPI/OXD"/>
</dbReference>
<dbReference type="PANTHER" id="PTHR35848:SF9">
    <property type="entry name" value="SLL1358 PROTEIN"/>
    <property type="match status" value="1"/>
</dbReference>
<dbReference type="AlphaFoldDB" id="A0A1X1DJ92"/>
<evidence type="ECO:0000313" key="3">
    <source>
        <dbReference type="EMBL" id="AUX92557.1"/>
    </source>
</evidence>
<dbReference type="PANTHER" id="PTHR35848">
    <property type="entry name" value="OXALATE-BINDING PROTEIN"/>
    <property type="match status" value="1"/>
</dbReference>
<dbReference type="InterPro" id="IPR014710">
    <property type="entry name" value="RmlC-like_jellyroll"/>
</dbReference>
<dbReference type="SUPFAM" id="SSF51182">
    <property type="entry name" value="RmlC-like cupins"/>
    <property type="match status" value="1"/>
</dbReference>
<evidence type="ECO:0000313" key="4">
    <source>
        <dbReference type="Proteomes" id="UP000238365"/>
    </source>
</evidence>
<accession>A0A1X1DJ92</accession>
<evidence type="ECO:0000259" key="2">
    <source>
        <dbReference type="Pfam" id="PF07883"/>
    </source>
</evidence>
<dbReference type="OrthoDB" id="9806121at2"/>
<dbReference type="InterPro" id="IPR013096">
    <property type="entry name" value="Cupin_2"/>
</dbReference>
<organism evidence="3 4">
    <name type="scientific">Mixta gaviniae</name>
    <dbReference type="NCBI Taxonomy" id="665914"/>
    <lineage>
        <taxon>Bacteria</taxon>
        <taxon>Pseudomonadati</taxon>
        <taxon>Pseudomonadota</taxon>
        <taxon>Gammaproteobacteria</taxon>
        <taxon>Enterobacterales</taxon>
        <taxon>Erwiniaceae</taxon>
        <taxon>Mixta</taxon>
    </lineage>
</organism>
<feature type="domain" description="Cupin type-2" evidence="2">
    <location>
        <begin position="31"/>
        <end position="99"/>
    </location>
</feature>
<dbReference type="Proteomes" id="UP000238365">
    <property type="component" value="Chromosome"/>
</dbReference>
<keyword evidence="4" id="KW-1185">Reference proteome</keyword>
<sequence>MIDKENAEHYQWGEQCDGWYLLKRQDMSIIHERMPPDRREVRHFHTRSRQFFFVLSGELTMELAGEQHRLTTQQGLEIPPGSAHQAQNLSMEPVEFLVISHPTTRGDRTDLA</sequence>
<gene>
    <name evidence="3" type="ORF">C2E15_05345</name>
</gene>
<dbReference type="InterPro" id="IPR011051">
    <property type="entry name" value="RmlC_Cupin_sf"/>
</dbReference>
<proteinExistence type="predicted"/>
<evidence type="ECO:0000256" key="1">
    <source>
        <dbReference type="ARBA" id="ARBA00022723"/>
    </source>
</evidence>
<dbReference type="EMBL" id="CP026377">
    <property type="protein sequence ID" value="AUX92557.1"/>
    <property type="molecule type" value="Genomic_DNA"/>
</dbReference>